<feature type="compositionally biased region" description="Acidic residues" evidence="4">
    <location>
        <begin position="168"/>
        <end position="178"/>
    </location>
</feature>
<feature type="domain" description="HAMP" evidence="7">
    <location>
        <begin position="556"/>
        <end position="607"/>
    </location>
</feature>
<keyword evidence="5" id="KW-1133">Transmembrane helix</keyword>
<evidence type="ECO:0000256" key="2">
    <source>
        <dbReference type="ARBA" id="ARBA00029447"/>
    </source>
</evidence>
<dbReference type="CDD" id="cd06225">
    <property type="entry name" value="HAMP"/>
    <property type="match status" value="1"/>
</dbReference>
<dbReference type="InterPro" id="IPR004089">
    <property type="entry name" value="MCPsignal_dom"/>
</dbReference>
<gene>
    <name evidence="8" type="ORF">IQ215_09275</name>
</gene>
<feature type="transmembrane region" description="Helical" evidence="5">
    <location>
        <begin position="467"/>
        <end position="489"/>
    </location>
</feature>
<evidence type="ECO:0000256" key="4">
    <source>
        <dbReference type="SAM" id="MobiDB-lite"/>
    </source>
</evidence>
<accession>A0ABR9V4R9</accession>
<feature type="transmembrane region" description="Helical" evidence="5">
    <location>
        <begin position="429"/>
        <end position="446"/>
    </location>
</feature>
<dbReference type="InterPro" id="IPR011990">
    <property type="entry name" value="TPR-like_helical_dom_sf"/>
</dbReference>
<feature type="compositionally biased region" description="Polar residues" evidence="4">
    <location>
        <begin position="179"/>
        <end position="188"/>
    </location>
</feature>
<dbReference type="EMBL" id="JADEWC010000019">
    <property type="protein sequence ID" value="MBE9222885.1"/>
    <property type="molecule type" value="Genomic_DNA"/>
</dbReference>
<feature type="compositionally biased region" description="Polar residues" evidence="4">
    <location>
        <begin position="145"/>
        <end position="162"/>
    </location>
</feature>
<reference evidence="8 9" key="1">
    <citation type="submission" date="2020-10" db="EMBL/GenBank/DDBJ databases">
        <authorList>
            <person name="Castelo-Branco R."/>
            <person name="Eusebio N."/>
            <person name="Adriana R."/>
            <person name="Vieira A."/>
            <person name="Brugerolle De Fraissinette N."/>
            <person name="Rezende De Castro R."/>
            <person name="Schneider M.P."/>
            <person name="Vasconcelos V."/>
            <person name="Leao P.N."/>
        </authorList>
    </citation>
    <scope>NUCLEOTIDE SEQUENCE [LARGE SCALE GENOMIC DNA]</scope>
    <source>
        <strain evidence="8 9">LEGE 03274</strain>
    </source>
</reference>
<evidence type="ECO:0000313" key="9">
    <source>
        <dbReference type="Proteomes" id="UP000654604"/>
    </source>
</evidence>
<dbReference type="PROSITE" id="PS50885">
    <property type="entry name" value="HAMP"/>
    <property type="match status" value="2"/>
</dbReference>
<dbReference type="SUPFAM" id="SSF158472">
    <property type="entry name" value="HAMP domain-like"/>
    <property type="match status" value="1"/>
</dbReference>
<dbReference type="SUPFAM" id="SSF48452">
    <property type="entry name" value="TPR-like"/>
    <property type="match status" value="1"/>
</dbReference>
<dbReference type="Pfam" id="PF00672">
    <property type="entry name" value="HAMP"/>
    <property type="match status" value="1"/>
</dbReference>
<keyword evidence="5" id="KW-0812">Transmembrane</keyword>
<sequence>MASETDYQKRYTQAQNAYLEGNLPEARDITDILVNDYPEDPAILLLKGHICLQQDDYDNAKHSYQKVLQLSDRPELINLANQGLEQIDEQEDNIYPVELENPNFGEEVEEFEEREEGDNWTNSLSLDNLDWDPEDLEEEDIEDPTLQQNPSFTNQEQLSDQLKNPFDTDQENDFDDDITATNFDSLSQPFDFDPENPQDDDEFEFGVTNIQDLDVDVNPSDIDYDNLPSLEMEEESEEDITGSPTFVVSSQDESSNSQESDLVDLEEMLTSTGGDFLDDLNDDDYGDYSSALEPLTTPSGSFATKNQSTNIEDDDDQPLAFGDDEKFFLAPDDLDDIPDISSDSIPSSIFPQPQQPQNNDKFDDDDESSFSFNTSDLNSIDLGGDDGIGTSASFSPYTSPAYQAMPSELEVHPNKFSKYYNLSSFNKQLFHGLLTGVVSFVAVLLITSFQGGATEGERQGLGWGNKFILGLLTGIAAGGTTAGAGLVMAKHVEHYTNDLQNQFDSIYQGNYDVKTSVYSQDEFGTLASSFNHMAKMIKMTTTEAKKRAEDTEKAREDFQKQVVKFLDDVEGAARGDLTVQAEVTSDVLGAVADAFNLIIKNVRTIVIQVKQAAIQVNKGSTDSEVFARSQSSDALRMAEELAVTLNSVQMMTDSIQRVAENAREAEEVARSSSVTALKGGDAVERTVAGILQIRETVSETTRKVKRLAEASQKISTIVAVISNIASRTNLLALNASVQAARAGEAGRGFSIVAAEVRQLADRSAKSLQEIEQIVLQIQTETGSVMTAMEEGIQQVMDVTRRSEDAKRSLEDIIQVANRIDALVRSITADTDEQRENSKGVAKVMQNVELTAQETSQESQRVAGSLQNLVTIARDLLSSVDMFKVE</sequence>
<proteinExistence type="inferred from homology"/>
<keyword evidence="9" id="KW-1185">Reference proteome</keyword>
<dbReference type="InterPro" id="IPR003660">
    <property type="entry name" value="HAMP_dom"/>
</dbReference>
<evidence type="ECO:0000313" key="8">
    <source>
        <dbReference type="EMBL" id="MBE9222885.1"/>
    </source>
</evidence>
<feature type="domain" description="HAMP" evidence="7">
    <location>
        <begin position="490"/>
        <end position="542"/>
    </location>
</feature>
<dbReference type="SMART" id="SM00283">
    <property type="entry name" value="MA"/>
    <property type="match status" value="1"/>
</dbReference>
<dbReference type="Gene3D" id="6.10.340.10">
    <property type="match status" value="1"/>
</dbReference>
<dbReference type="Gene3D" id="1.25.40.10">
    <property type="entry name" value="Tetratricopeptide repeat domain"/>
    <property type="match status" value="1"/>
</dbReference>
<name>A0ABR9V4R9_9CHRO</name>
<feature type="region of interest" description="Disordered" evidence="4">
    <location>
        <begin position="138"/>
        <end position="203"/>
    </location>
</feature>
<dbReference type="CDD" id="cd11386">
    <property type="entry name" value="MCP_signal"/>
    <property type="match status" value="1"/>
</dbReference>
<feature type="compositionally biased region" description="Acidic residues" evidence="4">
    <location>
        <begin position="276"/>
        <end position="286"/>
    </location>
</feature>
<dbReference type="PANTHER" id="PTHR32089">
    <property type="entry name" value="METHYL-ACCEPTING CHEMOTAXIS PROTEIN MCPB"/>
    <property type="match status" value="1"/>
</dbReference>
<feature type="compositionally biased region" description="Polar residues" evidence="4">
    <location>
        <begin position="296"/>
        <end position="310"/>
    </location>
</feature>
<dbReference type="Pfam" id="PF00015">
    <property type="entry name" value="MCPsignal"/>
    <property type="match status" value="1"/>
</dbReference>
<evidence type="ECO:0000256" key="3">
    <source>
        <dbReference type="PROSITE-ProRule" id="PRU00284"/>
    </source>
</evidence>
<evidence type="ECO:0000256" key="1">
    <source>
        <dbReference type="ARBA" id="ARBA00023224"/>
    </source>
</evidence>
<dbReference type="Gene3D" id="1.10.287.950">
    <property type="entry name" value="Methyl-accepting chemotaxis protein"/>
    <property type="match status" value="1"/>
</dbReference>
<evidence type="ECO:0000259" key="6">
    <source>
        <dbReference type="PROSITE" id="PS50111"/>
    </source>
</evidence>
<feature type="region of interest" description="Disordered" evidence="4">
    <location>
        <begin position="231"/>
        <end position="261"/>
    </location>
</feature>
<keyword evidence="5" id="KW-0472">Membrane</keyword>
<evidence type="ECO:0000256" key="5">
    <source>
        <dbReference type="SAM" id="Phobius"/>
    </source>
</evidence>
<feature type="region of interest" description="Disordered" evidence="4">
    <location>
        <begin position="273"/>
        <end position="368"/>
    </location>
</feature>
<comment type="similarity">
    <text evidence="2">Belongs to the methyl-accepting chemotaxis (MCP) protein family.</text>
</comment>
<feature type="compositionally biased region" description="Low complexity" evidence="4">
    <location>
        <begin position="247"/>
        <end position="260"/>
    </location>
</feature>
<dbReference type="PROSITE" id="PS50111">
    <property type="entry name" value="CHEMOTAXIS_TRANSDUC_2"/>
    <property type="match status" value="1"/>
</dbReference>
<dbReference type="SUPFAM" id="SSF58104">
    <property type="entry name" value="Methyl-accepting chemotaxis protein (MCP) signaling domain"/>
    <property type="match status" value="1"/>
</dbReference>
<comment type="caution">
    <text evidence="8">The sequence shown here is derived from an EMBL/GenBank/DDBJ whole genome shotgun (WGS) entry which is preliminary data.</text>
</comment>
<dbReference type="PANTHER" id="PTHR32089:SF114">
    <property type="entry name" value="METHYL-ACCEPTING CHEMOTAXIS PROTEIN MCPB"/>
    <property type="match status" value="1"/>
</dbReference>
<dbReference type="SMART" id="SM00028">
    <property type="entry name" value="TPR"/>
    <property type="match status" value="1"/>
</dbReference>
<dbReference type="Proteomes" id="UP000654604">
    <property type="component" value="Unassembled WGS sequence"/>
</dbReference>
<feature type="compositionally biased region" description="Acidic residues" evidence="4">
    <location>
        <begin position="192"/>
        <end position="203"/>
    </location>
</feature>
<keyword evidence="1 3" id="KW-0807">Transducer</keyword>
<dbReference type="InterPro" id="IPR019734">
    <property type="entry name" value="TPR_rpt"/>
</dbReference>
<evidence type="ECO:0000259" key="7">
    <source>
        <dbReference type="PROSITE" id="PS50885"/>
    </source>
</evidence>
<feature type="compositionally biased region" description="Low complexity" evidence="4">
    <location>
        <begin position="339"/>
        <end position="359"/>
    </location>
</feature>
<dbReference type="RefSeq" id="WP_193801032.1">
    <property type="nucleotide sequence ID" value="NZ_JADEWC010000019.1"/>
</dbReference>
<dbReference type="SMART" id="SM00304">
    <property type="entry name" value="HAMP"/>
    <property type="match status" value="2"/>
</dbReference>
<organism evidence="8 9">
    <name type="scientific">Cyanobacterium stanieri LEGE 03274</name>
    <dbReference type="NCBI Taxonomy" id="1828756"/>
    <lineage>
        <taxon>Bacteria</taxon>
        <taxon>Bacillati</taxon>
        <taxon>Cyanobacteriota</taxon>
        <taxon>Cyanophyceae</taxon>
        <taxon>Oscillatoriophycideae</taxon>
        <taxon>Chroococcales</taxon>
        <taxon>Geminocystaceae</taxon>
        <taxon>Cyanobacterium</taxon>
    </lineage>
</organism>
<protein>
    <submittedName>
        <fullName evidence="8">HAMP domain-containing protein</fullName>
    </submittedName>
</protein>
<feature type="domain" description="Methyl-accepting transducer" evidence="6">
    <location>
        <begin position="612"/>
        <end position="848"/>
    </location>
</feature>
<feature type="compositionally biased region" description="Acidic residues" evidence="4">
    <location>
        <begin position="231"/>
        <end position="240"/>
    </location>
</feature>